<accession>A0A0W0G1P3</accession>
<gene>
    <name evidence="2" type="ORF">WG66_4926</name>
</gene>
<evidence type="ECO:0008006" key="4">
    <source>
        <dbReference type="Google" id="ProtNLM"/>
    </source>
</evidence>
<reference evidence="2 3" key="1">
    <citation type="submission" date="2015-12" db="EMBL/GenBank/DDBJ databases">
        <title>Draft genome sequence of Moniliophthora roreri, the causal agent of frosty pod rot of cacao.</title>
        <authorList>
            <person name="Aime M.C."/>
            <person name="Diaz-Valderrama J.R."/>
            <person name="Kijpornyongpan T."/>
            <person name="Phillips-Mora W."/>
        </authorList>
    </citation>
    <scope>NUCLEOTIDE SEQUENCE [LARGE SCALE GENOMIC DNA]</scope>
    <source>
        <strain evidence="2 3">MCA 2952</strain>
    </source>
</reference>
<feature type="compositionally biased region" description="Low complexity" evidence="1">
    <location>
        <begin position="108"/>
        <end position="128"/>
    </location>
</feature>
<comment type="caution">
    <text evidence="2">The sequence shown here is derived from an EMBL/GenBank/DDBJ whole genome shotgun (WGS) entry which is preliminary data.</text>
</comment>
<dbReference type="AlphaFoldDB" id="A0A0W0G1P3"/>
<feature type="region of interest" description="Disordered" evidence="1">
    <location>
        <begin position="60"/>
        <end position="128"/>
    </location>
</feature>
<dbReference type="InterPro" id="IPR036236">
    <property type="entry name" value="Znf_C2H2_sf"/>
</dbReference>
<evidence type="ECO:0000313" key="2">
    <source>
        <dbReference type="EMBL" id="KTB42480.1"/>
    </source>
</evidence>
<evidence type="ECO:0000256" key="1">
    <source>
        <dbReference type="SAM" id="MobiDB-lite"/>
    </source>
</evidence>
<proteinExistence type="predicted"/>
<sequence>MSLQGFGQSTSLSPRSANPYDSSLNVRRANQRYEECFHCFENHPNGCDIHRTVSLGYSDEEPTARAQLSPRGYSGHRYQGTEHLNRQHSLTVDIPKPQGAKDTTGPQSSHPFSPTFSPTPSTASVATPRSTASYKPYGGFDPVLIHTSASPLDFSGSNLQYGGPPHIIQDPTSTPGFRMQVGSPAAAGISKSLRTKDAAYFCPYRGEGCSSEGFTEKHNLNYHINSHLGIKPHVCLNCRRGFGSKSDLARHLKAKSLPCGNTQTQTISD</sequence>
<feature type="region of interest" description="Disordered" evidence="1">
    <location>
        <begin position="1"/>
        <end position="22"/>
    </location>
</feature>
<organism evidence="2 3">
    <name type="scientific">Moniliophthora roreri</name>
    <name type="common">Frosty pod rot fungus</name>
    <name type="synonym">Monilia roreri</name>
    <dbReference type="NCBI Taxonomy" id="221103"/>
    <lineage>
        <taxon>Eukaryota</taxon>
        <taxon>Fungi</taxon>
        <taxon>Dikarya</taxon>
        <taxon>Basidiomycota</taxon>
        <taxon>Agaricomycotina</taxon>
        <taxon>Agaricomycetes</taxon>
        <taxon>Agaricomycetidae</taxon>
        <taxon>Agaricales</taxon>
        <taxon>Marasmiineae</taxon>
        <taxon>Marasmiaceae</taxon>
        <taxon>Moniliophthora</taxon>
    </lineage>
</organism>
<evidence type="ECO:0000313" key="3">
    <source>
        <dbReference type="Proteomes" id="UP000054988"/>
    </source>
</evidence>
<dbReference type="EMBL" id="LATX01001328">
    <property type="protein sequence ID" value="KTB42480.1"/>
    <property type="molecule type" value="Genomic_DNA"/>
</dbReference>
<dbReference type="Proteomes" id="UP000054988">
    <property type="component" value="Unassembled WGS sequence"/>
</dbReference>
<dbReference type="Gene3D" id="3.30.160.60">
    <property type="entry name" value="Classic Zinc Finger"/>
    <property type="match status" value="1"/>
</dbReference>
<protein>
    <recommendedName>
        <fullName evidence="4">C2H2-type domain-containing protein</fullName>
    </recommendedName>
</protein>
<name>A0A0W0G1P3_MONRR</name>
<dbReference type="SUPFAM" id="SSF57667">
    <property type="entry name" value="beta-beta-alpha zinc fingers"/>
    <property type="match status" value="1"/>
</dbReference>